<keyword evidence="3" id="KW-1185">Reference proteome</keyword>
<name>A0A327NW36_9BACT</name>
<dbReference type="OrthoDB" id="9811314at2"/>
<dbReference type="Gene3D" id="2.50.20.10">
    <property type="entry name" value="Lipoprotein localisation LolA/LolB/LppX"/>
    <property type="match status" value="1"/>
</dbReference>
<reference evidence="2 3" key="1">
    <citation type="submission" date="2018-06" db="EMBL/GenBank/DDBJ databases">
        <title>Genomic Encyclopedia of Archaeal and Bacterial Type Strains, Phase II (KMG-II): from individual species to whole genera.</title>
        <authorList>
            <person name="Goeker M."/>
        </authorList>
    </citation>
    <scope>NUCLEOTIDE SEQUENCE [LARGE SCALE GENOMIC DNA]</scope>
    <source>
        <strain evidence="2 3">DSM 23446</strain>
    </source>
</reference>
<proteinExistence type="predicted"/>
<evidence type="ECO:0000313" key="3">
    <source>
        <dbReference type="Proteomes" id="UP000249610"/>
    </source>
</evidence>
<evidence type="ECO:0008006" key="4">
    <source>
        <dbReference type="Google" id="ProtNLM"/>
    </source>
</evidence>
<organism evidence="2 3">
    <name type="scientific">Algoriphagus yeomjeoni</name>
    <dbReference type="NCBI Taxonomy" id="291403"/>
    <lineage>
        <taxon>Bacteria</taxon>
        <taxon>Pseudomonadati</taxon>
        <taxon>Bacteroidota</taxon>
        <taxon>Cytophagia</taxon>
        <taxon>Cytophagales</taxon>
        <taxon>Cyclobacteriaceae</taxon>
        <taxon>Algoriphagus</taxon>
    </lineage>
</organism>
<keyword evidence="1" id="KW-0732">Signal</keyword>
<feature type="signal peptide" evidence="1">
    <location>
        <begin position="1"/>
        <end position="21"/>
    </location>
</feature>
<dbReference type="AlphaFoldDB" id="A0A327NW36"/>
<dbReference type="RefSeq" id="WP_111613563.1">
    <property type="nucleotide sequence ID" value="NZ_QLLK01000025.1"/>
</dbReference>
<sequence>MKKNTFIVALALLLAPIAVQASSGGKELPSKISKDNSVKEVIDSYVKAIGGESKMKAVHNVEMNMEAEIQGMKLIISGVTDQENERLLNVTEVNGNVMSKTVVKDGVGTVTAMGQEQVLTKEQVSAVLKNQVYAFRELYLDELGIAVTFEGTEEVEGEQAYKLSFEAGGDANTIEYYSVETGLKIQTVSEIAGTIQYKDYQEVDGLMMPMKMVITNSMMPMPLEAKITSIKFNQDLDDSVFN</sequence>
<feature type="chain" id="PRO_5016349822" description="Outer membrane lipoprotein-sorting protein" evidence="1">
    <location>
        <begin position="22"/>
        <end position="242"/>
    </location>
</feature>
<comment type="caution">
    <text evidence="2">The sequence shown here is derived from an EMBL/GenBank/DDBJ whole genome shotgun (WGS) entry which is preliminary data.</text>
</comment>
<evidence type="ECO:0000313" key="2">
    <source>
        <dbReference type="EMBL" id="RAI83571.1"/>
    </source>
</evidence>
<dbReference type="Proteomes" id="UP000249610">
    <property type="component" value="Unassembled WGS sequence"/>
</dbReference>
<gene>
    <name evidence="2" type="ORF">LV83_04273</name>
</gene>
<protein>
    <recommendedName>
        <fullName evidence="4">Outer membrane lipoprotein-sorting protein</fullName>
    </recommendedName>
</protein>
<dbReference type="EMBL" id="QLLK01000025">
    <property type="protein sequence ID" value="RAI83571.1"/>
    <property type="molecule type" value="Genomic_DNA"/>
</dbReference>
<accession>A0A327NW36</accession>
<evidence type="ECO:0000256" key="1">
    <source>
        <dbReference type="SAM" id="SignalP"/>
    </source>
</evidence>